<gene>
    <name evidence="1" type="ORF">GCM10010470_47020</name>
</gene>
<dbReference type="Proteomes" id="UP001500979">
    <property type="component" value="Unassembled WGS sequence"/>
</dbReference>
<reference evidence="1 2" key="1">
    <citation type="journal article" date="2019" name="Int. J. Syst. Evol. Microbiol.">
        <title>The Global Catalogue of Microorganisms (GCM) 10K type strain sequencing project: providing services to taxonomists for standard genome sequencing and annotation.</title>
        <authorList>
            <consortium name="The Broad Institute Genomics Platform"/>
            <consortium name="The Broad Institute Genome Sequencing Center for Infectious Disease"/>
            <person name="Wu L."/>
            <person name="Ma J."/>
        </authorList>
    </citation>
    <scope>NUCLEOTIDE SEQUENCE [LARGE SCALE GENOMIC DNA]</scope>
    <source>
        <strain evidence="1 2">JCM 9383</strain>
    </source>
</reference>
<organism evidence="1 2">
    <name type="scientific">Saccharopolyspora taberi</name>
    <dbReference type="NCBI Taxonomy" id="60895"/>
    <lineage>
        <taxon>Bacteria</taxon>
        <taxon>Bacillati</taxon>
        <taxon>Actinomycetota</taxon>
        <taxon>Actinomycetes</taxon>
        <taxon>Pseudonocardiales</taxon>
        <taxon>Pseudonocardiaceae</taxon>
        <taxon>Saccharopolyspora</taxon>
    </lineage>
</organism>
<evidence type="ECO:0000313" key="1">
    <source>
        <dbReference type="EMBL" id="GAA2806343.1"/>
    </source>
</evidence>
<comment type="caution">
    <text evidence="1">The sequence shown here is derived from an EMBL/GenBank/DDBJ whole genome shotgun (WGS) entry which is preliminary data.</text>
</comment>
<evidence type="ECO:0000313" key="2">
    <source>
        <dbReference type="Proteomes" id="UP001500979"/>
    </source>
</evidence>
<accession>A0ABN3VKQ6</accession>
<dbReference type="EMBL" id="BAAAUX010000019">
    <property type="protein sequence ID" value="GAA2806343.1"/>
    <property type="molecule type" value="Genomic_DNA"/>
</dbReference>
<name>A0ABN3VKQ6_9PSEU</name>
<dbReference type="RefSeq" id="WP_344683121.1">
    <property type="nucleotide sequence ID" value="NZ_BAAAUX010000019.1"/>
</dbReference>
<proteinExistence type="predicted"/>
<sequence>MYVDDQGLLAGDPRAVDDARDEAQQGLAALGNRRAALAESYGSSPVTDIQHGIEVAKLFNLVLRSDPRFRESEFRAFFTASEEPHKVSVQVFYFET</sequence>
<protein>
    <submittedName>
        <fullName evidence="1">Uncharacterized protein</fullName>
    </submittedName>
</protein>
<keyword evidence="2" id="KW-1185">Reference proteome</keyword>